<reference evidence="1 2" key="1">
    <citation type="submission" date="2020-08" db="EMBL/GenBank/DDBJ databases">
        <title>Genomic Encyclopedia of Type Strains, Phase IV (KMG-IV): sequencing the most valuable type-strain genomes for metagenomic binning, comparative biology and taxonomic classification.</title>
        <authorList>
            <person name="Goeker M."/>
        </authorList>
    </citation>
    <scope>NUCLEOTIDE SEQUENCE [LARGE SCALE GENOMIC DNA]</scope>
    <source>
        <strain evidence="1 2">DSM 22198</strain>
    </source>
</reference>
<dbReference type="EMBL" id="JACIIZ010000015">
    <property type="protein sequence ID" value="MBB6254105.1"/>
    <property type="molecule type" value="Genomic_DNA"/>
</dbReference>
<name>A0A7X0B1S7_9PROT</name>
<comment type="caution">
    <text evidence="1">The sequence shown here is derived from an EMBL/GenBank/DDBJ whole genome shotgun (WGS) entry which is preliminary data.</text>
</comment>
<evidence type="ECO:0000313" key="2">
    <source>
        <dbReference type="Proteomes" id="UP000539175"/>
    </source>
</evidence>
<evidence type="ECO:0000313" key="1">
    <source>
        <dbReference type="EMBL" id="MBB6254105.1"/>
    </source>
</evidence>
<sequence length="268" mass="27821">MPVLPIKPRKVDHPAAAVAPSPLSPARQALADHHAVMAVHETSLDNAMRRSERLYDLMAEVEPAKARVDALRRAHADAVAAWAIEGTGPRPSADTPEMAAAEALLRTAQANADSAKAAAVAVDGDVTALTALGAQHNATLSQLVGDVLMECAAVHGGKYAEAVTLAASCAQTLEAINGTLKRLGYRTMALEPDQMNPGRMHQVPKTGIDAPWPASRVRAGHVDGPLFNLPALTALDVGEIGTRAGSDAAAAAWSDLAQRLATNPNATL</sequence>
<gene>
    <name evidence="1" type="ORF">FHS74_004688</name>
</gene>
<dbReference type="RefSeq" id="WP_184806005.1">
    <property type="nucleotide sequence ID" value="NZ_JACIIZ010000015.1"/>
</dbReference>
<accession>A0A7X0B1S7</accession>
<dbReference type="Proteomes" id="UP000539175">
    <property type="component" value="Unassembled WGS sequence"/>
</dbReference>
<dbReference type="AlphaFoldDB" id="A0A7X0B1S7"/>
<proteinExistence type="predicted"/>
<keyword evidence="2" id="KW-1185">Reference proteome</keyword>
<protein>
    <submittedName>
        <fullName evidence="1">Uncharacterized protein</fullName>
    </submittedName>
</protein>
<organism evidence="1 2">
    <name type="scientific">Nitrospirillum iridis</name>
    <dbReference type="NCBI Taxonomy" id="765888"/>
    <lineage>
        <taxon>Bacteria</taxon>
        <taxon>Pseudomonadati</taxon>
        <taxon>Pseudomonadota</taxon>
        <taxon>Alphaproteobacteria</taxon>
        <taxon>Rhodospirillales</taxon>
        <taxon>Azospirillaceae</taxon>
        <taxon>Nitrospirillum</taxon>
    </lineage>
</organism>